<dbReference type="PANTHER" id="PTHR12782:SF5">
    <property type="entry name" value="PROSTAGLANDIN E SYNTHASE 2"/>
    <property type="match status" value="1"/>
</dbReference>
<dbReference type="InterPro" id="IPR036282">
    <property type="entry name" value="Glutathione-S-Trfase_C_sf"/>
</dbReference>
<protein>
    <submittedName>
        <fullName evidence="2">Microsomal prostaglandin-E synthase 2 (PTGES2)</fullName>
    </submittedName>
</protein>
<reference evidence="2" key="2">
    <citation type="journal article" date="2015" name="ISME J.">
        <title>A new class of marine Euryarchaeota group II from the Mediterranean deep chlorophyll maximum.</title>
        <authorList>
            <person name="Martin-Cuadrado A.B."/>
            <person name="Garcia-Heredia I."/>
            <person name="Molto A.G."/>
            <person name="Lopez-Ubeda R."/>
            <person name="Kimes N."/>
            <person name="Lopez-Garcia P."/>
            <person name="Moreira D."/>
            <person name="Rodriguez-Valera F."/>
        </authorList>
    </citation>
    <scope>NUCLEOTIDE SEQUENCE</scope>
</reference>
<accession>A0A1B1TET3</accession>
<dbReference type="Gene3D" id="1.20.1050.10">
    <property type="match status" value="1"/>
</dbReference>
<dbReference type="PROSITE" id="PS50404">
    <property type="entry name" value="GST_NTER"/>
    <property type="match status" value="1"/>
</dbReference>
<dbReference type="Pfam" id="PF13409">
    <property type="entry name" value="GST_N_2"/>
    <property type="match status" value="1"/>
</dbReference>
<reference evidence="2" key="1">
    <citation type="submission" date="2014-11" db="EMBL/GenBank/DDBJ databases">
        <authorList>
            <person name="Zhu J."/>
            <person name="Qi W."/>
            <person name="Song R."/>
        </authorList>
    </citation>
    <scope>NUCLEOTIDE SEQUENCE</scope>
</reference>
<evidence type="ECO:0000259" key="1">
    <source>
        <dbReference type="PROSITE" id="PS50404"/>
    </source>
</evidence>
<sequence length="257" mass="29475">MGCFREIMAKKIDVEDEPFGGVQPNKVPERSVEGKPTIYTYATCPFSLKVKSLLKSRNIEFSNVEVDPMKKTELKWSDWKKVPVFVDSDGTHVNDSNDILHYIDERNGKKFPREGEDIEQDKWMKFSNDILGKSIVAVIYKNYRTSLHALDYVTKVDKFSLKDRIVSKWLGAIVMRMIGRSRAKMFEEPPRTNLQTQLDSMSSGIEGEFFGGKGPNGADFANYGILRSMQGLNGFDIVEKHSVIWPWYNRMQVLSNI</sequence>
<dbReference type="SUPFAM" id="SSF52833">
    <property type="entry name" value="Thioredoxin-like"/>
    <property type="match status" value="1"/>
</dbReference>
<dbReference type="EMBL" id="KP211907">
    <property type="protein sequence ID" value="ANV80795.1"/>
    <property type="molecule type" value="Genomic_DNA"/>
</dbReference>
<name>A0A1B1TET3_9ARCH</name>
<dbReference type="InterPro" id="IPR036249">
    <property type="entry name" value="Thioredoxin-like_sf"/>
</dbReference>
<organism evidence="2">
    <name type="scientific">uncultured Poseidoniia archaeon</name>
    <dbReference type="NCBI Taxonomy" id="1697135"/>
    <lineage>
        <taxon>Archaea</taxon>
        <taxon>Methanobacteriati</taxon>
        <taxon>Thermoplasmatota</taxon>
        <taxon>Candidatus Poseidoniia</taxon>
        <taxon>environmental samples</taxon>
    </lineage>
</organism>
<dbReference type="SUPFAM" id="SSF47616">
    <property type="entry name" value="GST C-terminal domain-like"/>
    <property type="match status" value="1"/>
</dbReference>
<evidence type="ECO:0000313" key="2">
    <source>
        <dbReference type="EMBL" id="ANV80795.1"/>
    </source>
</evidence>
<feature type="domain" description="GST N-terminal" evidence="1">
    <location>
        <begin position="34"/>
        <end position="111"/>
    </location>
</feature>
<dbReference type="PANTHER" id="PTHR12782">
    <property type="entry name" value="MICROSOMAL PROSTAGLANDIN E SYNTHASE-2"/>
    <property type="match status" value="1"/>
</dbReference>
<proteinExistence type="predicted"/>
<dbReference type="AlphaFoldDB" id="A0A1B1TET3"/>
<dbReference type="Gene3D" id="3.40.30.10">
    <property type="entry name" value="Glutaredoxin"/>
    <property type="match status" value="1"/>
</dbReference>
<dbReference type="PROSITE" id="PS51354">
    <property type="entry name" value="GLUTAREDOXIN_2"/>
    <property type="match status" value="1"/>
</dbReference>
<dbReference type="InterPro" id="IPR004045">
    <property type="entry name" value="Glutathione_S-Trfase_N"/>
</dbReference>